<feature type="region of interest" description="Disordered" evidence="1">
    <location>
        <begin position="60"/>
        <end position="79"/>
    </location>
</feature>
<accession>A0AAW6ZGN7</accession>
<dbReference type="RefSeq" id="WP_285047063.1">
    <property type="nucleotide sequence ID" value="NZ_JASOLC010000097.1"/>
</dbReference>
<gene>
    <name evidence="2" type="ORF">QP792_11775</name>
</gene>
<sequence>MKQVFRRPWVGFGLQAPRACVPHTPYTRCPVSVGRILESDGYLRWQWLLSDTSIRPCISKHPYHSNKPPAATRIRPRQT</sequence>
<evidence type="ECO:0000256" key="1">
    <source>
        <dbReference type="SAM" id="MobiDB-lite"/>
    </source>
</evidence>
<dbReference type="EMBL" id="JASPBL010000108">
    <property type="protein sequence ID" value="MDK8362832.1"/>
    <property type="molecule type" value="Genomic_DNA"/>
</dbReference>
<dbReference type="Proteomes" id="UP001240589">
    <property type="component" value="Unassembled WGS sequence"/>
</dbReference>
<dbReference type="AlphaFoldDB" id="A0AAW6ZGN7"/>
<comment type="caution">
    <text evidence="2">The sequence shown here is derived from an EMBL/GenBank/DDBJ whole genome shotgun (WGS) entry which is preliminary data.</text>
</comment>
<evidence type="ECO:0000313" key="3">
    <source>
        <dbReference type="Proteomes" id="UP001240589"/>
    </source>
</evidence>
<feature type="non-terminal residue" evidence="2">
    <location>
        <position position="79"/>
    </location>
</feature>
<proteinExistence type="predicted"/>
<protein>
    <recommendedName>
        <fullName evidence="4">Secreted protein</fullName>
    </recommendedName>
</protein>
<organism evidence="2 3">
    <name type="scientific">Neisseria mucosa</name>
    <dbReference type="NCBI Taxonomy" id="488"/>
    <lineage>
        <taxon>Bacteria</taxon>
        <taxon>Pseudomonadati</taxon>
        <taxon>Pseudomonadota</taxon>
        <taxon>Betaproteobacteria</taxon>
        <taxon>Neisseriales</taxon>
        <taxon>Neisseriaceae</taxon>
        <taxon>Neisseria</taxon>
    </lineage>
</organism>
<evidence type="ECO:0000313" key="2">
    <source>
        <dbReference type="EMBL" id="MDK8362832.1"/>
    </source>
</evidence>
<name>A0AAW6ZGN7_NEIMU</name>
<evidence type="ECO:0008006" key="4">
    <source>
        <dbReference type="Google" id="ProtNLM"/>
    </source>
</evidence>
<reference evidence="2" key="1">
    <citation type="submission" date="2023-05" db="EMBL/GenBank/DDBJ databases">
        <title>Genomic Catalog of Human Bladder Bacteria.</title>
        <authorList>
            <person name="Du J."/>
        </authorList>
    </citation>
    <scope>NUCLEOTIDE SEQUENCE</scope>
    <source>
        <strain evidence="2">UMB7974B</strain>
    </source>
</reference>